<dbReference type="PANTHER" id="PTHR43578">
    <property type="entry name" value="NADH-QUINONE OXIDOREDUCTASE SUBUNIT F"/>
    <property type="match status" value="1"/>
</dbReference>
<evidence type="ECO:0000256" key="5">
    <source>
        <dbReference type="ARBA" id="ARBA00022723"/>
    </source>
</evidence>
<evidence type="ECO:0000256" key="1">
    <source>
        <dbReference type="ARBA" id="ARBA00001917"/>
    </source>
</evidence>
<dbReference type="GO" id="GO:0008137">
    <property type="term" value="F:NADH dehydrogenase (ubiquinone) activity"/>
    <property type="evidence" value="ECO:0007669"/>
    <property type="project" value="InterPro"/>
</dbReference>
<name>A0A831WE68_9GAMM</name>
<dbReference type="Pfam" id="PF10589">
    <property type="entry name" value="NADH_4Fe-4S"/>
    <property type="match status" value="1"/>
</dbReference>
<evidence type="ECO:0000256" key="8">
    <source>
        <dbReference type="ARBA" id="ARBA00031578"/>
    </source>
</evidence>
<dbReference type="InterPro" id="IPR019575">
    <property type="entry name" value="Nuop51_4Fe4S-bd"/>
</dbReference>
<dbReference type="PROSITE" id="PS00645">
    <property type="entry name" value="COMPLEX1_51K_2"/>
    <property type="match status" value="1"/>
</dbReference>
<comment type="caution">
    <text evidence="11">The sequence shown here is derived from an EMBL/GenBank/DDBJ whole genome shotgun (WGS) entry which is preliminary data.</text>
</comment>
<feature type="non-terminal residue" evidence="11">
    <location>
        <position position="1"/>
    </location>
</feature>
<evidence type="ECO:0000256" key="3">
    <source>
        <dbReference type="ARBA" id="ARBA00019901"/>
    </source>
</evidence>
<dbReference type="Proteomes" id="UP000886339">
    <property type="component" value="Unassembled WGS sequence"/>
</dbReference>
<dbReference type="SUPFAM" id="SSF142984">
    <property type="entry name" value="Nqo1 middle domain-like"/>
    <property type="match status" value="1"/>
</dbReference>
<dbReference type="AlphaFoldDB" id="A0A831WE68"/>
<dbReference type="Gene3D" id="1.20.1440.230">
    <property type="entry name" value="NADH-ubiquinone oxidoreductase 51kDa subunit, iron-sulphur binding domain"/>
    <property type="match status" value="1"/>
</dbReference>
<keyword evidence="7" id="KW-0411">Iron-sulfur</keyword>
<evidence type="ECO:0000256" key="9">
    <source>
        <dbReference type="ARBA" id="ARBA00032787"/>
    </source>
</evidence>
<evidence type="ECO:0000256" key="7">
    <source>
        <dbReference type="ARBA" id="ARBA00023014"/>
    </source>
</evidence>
<organism evidence="11">
    <name type="scientific">Thiolapillus brandeum</name>
    <dbReference type="NCBI Taxonomy" id="1076588"/>
    <lineage>
        <taxon>Bacteria</taxon>
        <taxon>Pseudomonadati</taxon>
        <taxon>Pseudomonadota</taxon>
        <taxon>Gammaproteobacteria</taxon>
        <taxon>Chromatiales</taxon>
        <taxon>Sedimenticolaceae</taxon>
        <taxon>Thiolapillus</taxon>
    </lineage>
</organism>
<evidence type="ECO:0000259" key="10">
    <source>
        <dbReference type="SMART" id="SM00928"/>
    </source>
</evidence>
<evidence type="ECO:0000313" key="11">
    <source>
        <dbReference type="EMBL" id="HEC05271.1"/>
    </source>
</evidence>
<gene>
    <name evidence="11" type="ORF">ENJ12_00330</name>
</gene>
<dbReference type="InterPro" id="IPR037207">
    <property type="entry name" value="Nuop51_4Fe4S-bd_sf"/>
</dbReference>
<keyword evidence="5" id="KW-0479">Metal-binding</keyword>
<dbReference type="Pfam" id="PF01512">
    <property type="entry name" value="Complex1_51K"/>
    <property type="match status" value="1"/>
</dbReference>
<dbReference type="GO" id="GO:0051539">
    <property type="term" value="F:4 iron, 4 sulfur cluster binding"/>
    <property type="evidence" value="ECO:0007669"/>
    <property type="project" value="UniProtKB-KW"/>
</dbReference>
<dbReference type="Gene3D" id="3.10.20.600">
    <property type="match status" value="1"/>
</dbReference>
<keyword evidence="4" id="KW-0004">4Fe-4S</keyword>
<comment type="similarity">
    <text evidence="2">Belongs to the complex I 51 kDa subunit family.</text>
</comment>
<evidence type="ECO:0000256" key="4">
    <source>
        <dbReference type="ARBA" id="ARBA00022485"/>
    </source>
</evidence>
<dbReference type="PANTHER" id="PTHR43578:SF3">
    <property type="entry name" value="NADH-QUINONE OXIDOREDUCTASE SUBUNIT F"/>
    <property type="match status" value="1"/>
</dbReference>
<dbReference type="SUPFAM" id="SSF142019">
    <property type="entry name" value="Nqo1 FMN-binding domain-like"/>
    <property type="match status" value="1"/>
</dbReference>
<accession>A0A831WE68</accession>
<sequence length="360" mass="39332">KWRFCRATPAEERVVVCNADEGEPGTFKDRVLLQYFFDRLIEGMRLCAVTIGAATGFIYLRGEYRYLLPALQSQLEACRRQGLLGGDFDIQIHLGAGAYICGEESALLESLEGKRGIPRNRPPFPVNAGYLGLPTVVNNVESFVAAAMIVEQGADWFLSRGTETSTGTKLLSISGDCARPGVYEYPFGTSIRKILEDCGADDPQMVQVAGAAGTMIGETDFDRCISFDDVATGGSFMIFDRSRDLPEIIGNFIAFFVHESCGFCTPCRVGTSLLQKRFDKLLSGRASRLDLEKMQQIGTLMKATSHCGLGATAPNALLDSLKNFPSMYEDRLASTQFEPAFILEDALQEARTLADSGVKS</sequence>
<dbReference type="InterPro" id="IPR001949">
    <property type="entry name" value="NADH-UbQ_OxRdtase_51kDa_CS"/>
</dbReference>
<evidence type="ECO:0000256" key="2">
    <source>
        <dbReference type="ARBA" id="ARBA00007523"/>
    </source>
</evidence>
<evidence type="ECO:0000256" key="6">
    <source>
        <dbReference type="ARBA" id="ARBA00023004"/>
    </source>
</evidence>
<dbReference type="InterPro" id="IPR037225">
    <property type="entry name" value="Nuo51_FMN-bd_sf"/>
</dbReference>
<proteinExistence type="inferred from homology"/>
<reference evidence="11" key="1">
    <citation type="journal article" date="2020" name="mSystems">
        <title>Genome- and Community-Level Interaction Insights into Carbon Utilization and Element Cycling Functions of Hydrothermarchaeota in Hydrothermal Sediment.</title>
        <authorList>
            <person name="Zhou Z."/>
            <person name="Liu Y."/>
            <person name="Xu W."/>
            <person name="Pan J."/>
            <person name="Luo Z.H."/>
            <person name="Li M."/>
        </authorList>
    </citation>
    <scope>NUCLEOTIDE SEQUENCE [LARGE SCALE GENOMIC DNA]</scope>
    <source>
        <strain evidence="11">HyVt-458</strain>
    </source>
</reference>
<dbReference type="InterPro" id="IPR011538">
    <property type="entry name" value="Nuo51_FMN-bd"/>
</dbReference>
<dbReference type="SUPFAM" id="SSF140490">
    <property type="entry name" value="Nqo1C-terminal domain-like"/>
    <property type="match status" value="1"/>
</dbReference>
<dbReference type="GO" id="GO:0010181">
    <property type="term" value="F:FMN binding"/>
    <property type="evidence" value="ECO:0007669"/>
    <property type="project" value="InterPro"/>
</dbReference>
<dbReference type="GO" id="GO:0046872">
    <property type="term" value="F:metal ion binding"/>
    <property type="evidence" value="ECO:0007669"/>
    <property type="project" value="UniProtKB-KW"/>
</dbReference>
<protein>
    <recommendedName>
        <fullName evidence="3">NADH-quinone oxidoreductase subunit F</fullName>
    </recommendedName>
    <alternativeName>
        <fullName evidence="8">NADH dehydrogenase I subunit F</fullName>
    </alternativeName>
    <alternativeName>
        <fullName evidence="9">NDH-1 subunit F</fullName>
    </alternativeName>
</protein>
<comment type="cofactor">
    <cofactor evidence="1">
        <name>FMN</name>
        <dbReference type="ChEBI" id="CHEBI:58210"/>
    </cofactor>
</comment>
<feature type="domain" description="NADH-ubiquinone oxidoreductase 51kDa subunit iron-sulphur binding" evidence="10">
    <location>
        <begin position="246"/>
        <end position="291"/>
    </location>
</feature>
<dbReference type="PROSITE" id="PS00644">
    <property type="entry name" value="COMPLEX1_51K_1"/>
    <property type="match status" value="1"/>
</dbReference>
<dbReference type="EMBL" id="DRLF01000012">
    <property type="protein sequence ID" value="HEC05271.1"/>
    <property type="molecule type" value="Genomic_DNA"/>
</dbReference>
<dbReference type="SMART" id="SM00928">
    <property type="entry name" value="NADH_4Fe-4S"/>
    <property type="match status" value="1"/>
</dbReference>
<keyword evidence="6" id="KW-0408">Iron</keyword>
<dbReference type="Gene3D" id="3.40.50.11540">
    <property type="entry name" value="NADH-ubiquinone oxidoreductase 51kDa subunit"/>
    <property type="match status" value="1"/>
</dbReference>